<evidence type="ECO:0000313" key="2">
    <source>
        <dbReference type="EnsemblPlants" id="Ma06_p23930.1"/>
    </source>
</evidence>
<proteinExistence type="predicted"/>
<dbReference type="Gramene" id="Ma06_t23930.1">
    <property type="protein sequence ID" value="Ma06_p23930.1"/>
    <property type="gene ID" value="Ma06_g23930"/>
</dbReference>
<dbReference type="Proteomes" id="UP000012960">
    <property type="component" value="Unplaced"/>
</dbReference>
<dbReference type="EnsemblPlants" id="Ma06_t23930.1">
    <property type="protein sequence ID" value="Ma06_p23930.1"/>
    <property type="gene ID" value="Ma06_g23930"/>
</dbReference>
<sequence>MEFHNKSQSRFGGGILHIKVKHNGMSIFLLESGMIGTLQALWDVFPLFTNDGWVESSNLAFLKKHMGATFEGHPQPWISSINVNDIHSGDFLVISKIRGRWGGFGTLEKLVTGTYADHSVVCLKDSEGKLYIGESGPGNGKGNDIIVIPPWDEWWESELKKDESNPHIALLPLHPDMRAKFNNTAAWEYAKCMLHKPYVYHKMIFSWIDIVSGNYLPPLDAHVGLELPDIIVEAEKRGTSFDKLLTIPDLDDWITVSDTSELSFCAFELDVILDAKQMKDAYTLNFFESNISRLPEWYRMELPGYNAMQPYPHIMNEKCPTLPPNYVRTKYC</sequence>
<dbReference type="PANTHER" id="PTHR31354">
    <property type="entry name" value="OS01G0793500 PROTEIN"/>
    <property type="match status" value="1"/>
</dbReference>
<protein>
    <submittedName>
        <fullName evidence="1">(wild Malaysian banana) hypothetical protein</fullName>
    </submittedName>
</protein>
<reference evidence="2" key="2">
    <citation type="submission" date="2021-05" db="UniProtKB">
        <authorList>
            <consortium name="EnsemblPlants"/>
        </authorList>
    </citation>
    <scope>IDENTIFICATION</scope>
    <source>
        <strain evidence="2">subsp. malaccensis</strain>
    </source>
</reference>
<name>A0A804JJQ6_MUSAM</name>
<dbReference type="PANTHER" id="PTHR31354:SF2">
    <property type="entry name" value="OS01G0793500 PROTEIN"/>
    <property type="match status" value="1"/>
</dbReference>
<gene>
    <name evidence="1" type="ORF">GSMUA_170630.1</name>
</gene>
<dbReference type="InParanoid" id="A0A804JJQ6"/>
<accession>A0A804JJQ6</accession>
<dbReference type="AlphaFoldDB" id="A0A804JJQ6"/>
<dbReference type="EMBL" id="HG996471">
    <property type="protein sequence ID" value="CAG1847268.1"/>
    <property type="molecule type" value="Genomic_DNA"/>
</dbReference>
<organism evidence="2 3">
    <name type="scientific">Musa acuminata subsp. malaccensis</name>
    <name type="common">Wild banana</name>
    <name type="synonym">Musa malaccensis</name>
    <dbReference type="NCBI Taxonomy" id="214687"/>
    <lineage>
        <taxon>Eukaryota</taxon>
        <taxon>Viridiplantae</taxon>
        <taxon>Streptophyta</taxon>
        <taxon>Embryophyta</taxon>
        <taxon>Tracheophyta</taxon>
        <taxon>Spermatophyta</taxon>
        <taxon>Magnoliopsida</taxon>
        <taxon>Liliopsida</taxon>
        <taxon>Zingiberales</taxon>
        <taxon>Musaceae</taxon>
        <taxon>Musa</taxon>
    </lineage>
</organism>
<evidence type="ECO:0000313" key="1">
    <source>
        <dbReference type="EMBL" id="CAG1847268.1"/>
    </source>
</evidence>
<keyword evidence="3" id="KW-1185">Reference proteome</keyword>
<reference evidence="1" key="1">
    <citation type="submission" date="2021-03" db="EMBL/GenBank/DDBJ databases">
        <authorList>
            <consortium name="Genoscope - CEA"/>
            <person name="William W."/>
        </authorList>
    </citation>
    <scope>NUCLEOTIDE SEQUENCE</scope>
    <source>
        <strain evidence="1">Doubled-haploid Pahang</strain>
    </source>
</reference>
<evidence type="ECO:0000313" key="3">
    <source>
        <dbReference type="Proteomes" id="UP000012960"/>
    </source>
</evidence>